<reference evidence="5 8" key="2">
    <citation type="journal article" date="2019" name="Nat. Commun.">
        <title>A new type of DNA phosphorothioation-based antiviral system in archaea.</title>
        <authorList>
            <person name="Xiong L."/>
            <person name="Liu S."/>
            <person name="Chen S."/>
            <person name="Xiao Y."/>
            <person name="Zhu B."/>
            <person name="Gao Y."/>
            <person name="Zhang Y."/>
            <person name="Chen B."/>
            <person name="Luo J."/>
            <person name="Deng Z."/>
            <person name="Chen X."/>
            <person name="Wang L."/>
            <person name="Chen S."/>
        </authorList>
    </citation>
    <scope>NUCLEOTIDE SEQUENCE [LARGE SCALE GENOMIC DNA]</scope>
    <source>
        <strain evidence="5 8">CGMCC 1.10331</strain>
    </source>
</reference>
<keyword evidence="3" id="KW-0456">Lyase</keyword>
<dbReference type="GO" id="GO:0016832">
    <property type="term" value="F:aldehyde-lyase activity"/>
    <property type="evidence" value="ECO:0007669"/>
    <property type="project" value="TreeGrafter"/>
</dbReference>
<reference evidence="6 7" key="1">
    <citation type="submission" date="2016-10" db="EMBL/GenBank/DDBJ databases">
        <authorList>
            <person name="de Groot N.N."/>
        </authorList>
    </citation>
    <scope>NUCLEOTIDE SEQUENCE [LARGE SCALE GENOMIC DNA]</scope>
    <source>
        <strain evidence="6 7">CGMCC 1.10331</strain>
    </source>
</reference>
<proteinExistence type="inferred from homology"/>
<dbReference type="AlphaFoldDB" id="A0A1H5U982"/>
<comment type="similarity">
    <text evidence="1">Belongs to the HpcH/HpaI aldolase family.</text>
</comment>
<dbReference type="PANTHER" id="PTHR30502">
    <property type="entry name" value="2-KETO-3-DEOXY-L-RHAMNONATE ALDOLASE"/>
    <property type="match status" value="1"/>
</dbReference>
<feature type="domain" description="HpcH/HpaI aldolase/citrate lyase" evidence="4">
    <location>
        <begin position="17"/>
        <end position="239"/>
    </location>
</feature>
<dbReference type="GO" id="GO:0005737">
    <property type="term" value="C:cytoplasm"/>
    <property type="evidence" value="ECO:0007669"/>
    <property type="project" value="TreeGrafter"/>
</dbReference>
<dbReference type="RefSeq" id="WP_103990272.1">
    <property type="nucleotide sequence ID" value="NZ_CP031311.1"/>
</dbReference>
<dbReference type="InterPro" id="IPR050251">
    <property type="entry name" value="HpcH-HpaI_aldolase"/>
</dbReference>
<name>A0A1H5U982_9EURY</name>
<evidence type="ECO:0000256" key="1">
    <source>
        <dbReference type="ARBA" id="ARBA00005568"/>
    </source>
</evidence>
<evidence type="ECO:0000313" key="5">
    <source>
        <dbReference type="EMBL" id="QCC47125.1"/>
    </source>
</evidence>
<evidence type="ECO:0000313" key="7">
    <source>
        <dbReference type="Proteomes" id="UP000236740"/>
    </source>
</evidence>
<evidence type="ECO:0000313" key="8">
    <source>
        <dbReference type="Proteomes" id="UP000296733"/>
    </source>
</evidence>
<keyword evidence="2" id="KW-0479">Metal-binding</keyword>
<dbReference type="InterPro" id="IPR015813">
    <property type="entry name" value="Pyrv/PenolPyrv_kinase-like_dom"/>
</dbReference>
<gene>
    <name evidence="5" type="ORF">DV707_05250</name>
    <name evidence="6" type="ORF">SAMN04488133_0501</name>
</gene>
<dbReference type="Proteomes" id="UP000296733">
    <property type="component" value="Chromosome"/>
</dbReference>
<dbReference type="EMBL" id="CP031311">
    <property type="protein sequence ID" value="QCC47125.1"/>
    <property type="molecule type" value="Genomic_DNA"/>
</dbReference>
<protein>
    <submittedName>
        <fullName evidence="5 6">Aldolase</fullName>
    </submittedName>
</protein>
<organism evidence="6 7">
    <name type="scientific">Halobellus limi</name>
    <dbReference type="NCBI Taxonomy" id="699433"/>
    <lineage>
        <taxon>Archaea</taxon>
        <taxon>Methanobacteriati</taxon>
        <taxon>Methanobacteriota</taxon>
        <taxon>Stenosarchaea group</taxon>
        <taxon>Halobacteria</taxon>
        <taxon>Halobacteriales</taxon>
        <taxon>Haloferacaceae</taxon>
        <taxon>Halobellus</taxon>
    </lineage>
</organism>
<dbReference type="Pfam" id="PF03328">
    <property type="entry name" value="HpcH_HpaI"/>
    <property type="match status" value="1"/>
</dbReference>
<dbReference type="PANTHER" id="PTHR30502:SF0">
    <property type="entry name" value="PHOSPHOENOLPYRUVATE CARBOXYLASE FAMILY PROTEIN"/>
    <property type="match status" value="1"/>
</dbReference>
<keyword evidence="7" id="KW-1185">Reference proteome</keyword>
<evidence type="ECO:0000313" key="6">
    <source>
        <dbReference type="EMBL" id="SEF70827.1"/>
    </source>
</evidence>
<sequence>MVEDFPSRLRGREPVAGCWLSIGHPASAELLAGVGFDFAVLDGEHTEMTLGALATVLRAVEAAGTDTVPIVRVASNDPIEVKRVLDLGPAGVMVPAVETAAEAERAVDACTYRPHGRRGVAGYRAADYGANLQSYVESASEEILTIVQVESAAGVENVADIAAVDGVDALFIGPADLSASLGAFGEYDSEPVRSAVDRIVSAADAENRPVGTLATSRDEVAARDEWGVDFLAMGPDLAFLAESASGYLTEYRDRHE</sequence>
<dbReference type="KEGG" id="hlm:DV707_05250"/>
<dbReference type="InterPro" id="IPR040442">
    <property type="entry name" value="Pyrv_kinase-like_dom_sf"/>
</dbReference>
<dbReference type="Proteomes" id="UP000236740">
    <property type="component" value="Unassembled WGS sequence"/>
</dbReference>
<dbReference type="EMBL" id="FNVN01000001">
    <property type="protein sequence ID" value="SEF70827.1"/>
    <property type="molecule type" value="Genomic_DNA"/>
</dbReference>
<dbReference type="Gene3D" id="3.20.20.60">
    <property type="entry name" value="Phosphoenolpyruvate-binding domains"/>
    <property type="match status" value="1"/>
</dbReference>
<dbReference type="SUPFAM" id="SSF51621">
    <property type="entry name" value="Phosphoenolpyruvate/pyruvate domain"/>
    <property type="match status" value="1"/>
</dbReference>
<evidence type="ECO:0000256" key="3">
    <source>
        <dbReference type="ARBA" id="ARBA00023239"/>
    </source>
</evidence>
<dbReference type="GeneID" id="39857471"/>
<dbReference type="GO" id="GO:0046872">
    <property type="term" value="F:metal ion binding"/>
    <property type="evidence" value="ECO:0007669"/>
    <property type="project" value="UniProtKB-KW"/>
</dbReference>
<accession>A0A1H5U982</accession>
<dbReference type="InterPro" id="IPR005000">
    <property type="entry name" value="Aldolase/citrate-lyase_domain"/>
</dbReference>
<dbReference type="OrthoDB" id="142679at2157"/>
<evidence type="ECO:0000259" key="4">
    <source>
        <dbReference type="Pfam" id="PF03328"/>
    </source>
</evidence>
<evidence type="ECO:0000256" key="2">
    <source>
        <dbReference type="ARBA" id="ARBA00022723"/>
    </source>
</evidence>